<accession>A0A1C5J673</accession>
<dbReference type="AlphaFoldDB" id="A0A1C5J673"/>
<evidence type="ECO:0000313" key="2">
    <source>
        <dbReference type="Proteomes" id="UP000198221"/>
    </source>
</evidence>
<reference evidence="2" key="1">
    <citation type="submission" date="2016-06" db="EMBL/GenBank/DDBJ databases">
        <authorList>
            <person name="Varghese N."/>
            <person name="Submissions Spin"/>
        </authorList>
    </citation>
    <scope>NUCLEOTIDE SEQUENCE [LARGE SCALE GENOMIC DNA]</scope>
    <source>
        <strain evidence="2">DSM 43819</strain>
    </source>
</reference>
<evidence type="ECO:0000313" key="1">
    <source>
        <dbReference type="EMBL" id="SCG65546.1"/>
    </source>
</evidence>
<name>A0A1C5J673_9ACTN</name>
<keyword evidence="2" id="KW-1185">Reference proteome</keyword>
<dbReference type="Proteomes" id="UP000198221">
    <property type="component" value="Chromosome I"/>
</dbReference>
<organism evidence="1 2">
    <name type="scientific">Micromonospora inositola</name>
    <dbReference type="NCBI Taxonomy" id="47865"/>
    <lineage>
        <taxon>Bacteria</taxon>
        <taxon>Bacillati</taxon>
        <taxon>Actinomycetota</taxon>
        <taxon>Actinomycetes</taxon>
        <taxon>Micromonosporales</taxon>
        <taxon>Micromonosporaceae</taxon>
        <taxon>Micromonospora</taxon>
    </lineage>
</organism>
<protein>
    <submittedName>
        <fullName evidence="1">Uncharacterized protein</fullName>
    </submittedName>
</protein>
<proteinExistence type="predicted"/>
<dbReference type="EMBL" id="LT607754">
    <property type="protein sequence ID" value="SCG65546.1"/>
    <property type="molecule type" value="Genomic_DNA"/>
</dbReference>
<gene>
    <name evidence="1" type="ORF">GA0070613_4017</name>
</gene>
<sequence>MARRIGHAADWRARHKVYQYRPPATETTY</sequence>